<protein>
    <submittedName>
        <fullName evidence="7">DekiORF5</fullName>
    </submittedName>
</protein>
<dbReference type="InterPro" id="IPR001841">
    <property type="entry name" value="Znf_RING"/>
</dbReference>
<dbReference type="PROSITE" id="PS50089">
    <property type="entry name" value="ZF_RING_2"/>
    <property type="match status" value="1"/>
</dbReference>
<dbReference type="GO" id="GO:0008270">
    <property type="term" value="F:zinc ion binding"/>
    <property type="evidence" value="ECO:0007669"/>
    <property type="project" value="UniProtKB-KW"/>
</dbReference>
<evidence type="ECO:0000259" key="6">
    <source>
        <dbReference type="PROSITE" id="PS50089"/>
    </source>
</evidence>
<dbReference type="PROSITE" id="PS00518">
    <property type="entry name" value="ZF_RING_1"/>
    <property type="match status" value="1"/>
</dbReference>
<proteinExistence type="predicted"/>
<keyword evidence="1" id="KW-0479">Metal-binding</keyword>
<dbReference type="SUPFAM" id="SSF57850">
    <property type="entry name" value="RING/U-box"/>
    <property type="match status" value="1"/>
</dbReference>
<gene>
    <name evidence="7" type="primary">pe38</name>
</gene>
<feature type="region of interest" description="Disordered" evidence="5">
    <location>
        <begin position="92"/>
        <end position="112"/>
    </location>
</feature>
<reference evidence="7" key="1">
    <citation type="submission" date="2012-06" db="EMBL/GenBank/DDBJ databases">
        <title>Genomic sequencing and analysis of the Dendrolimus kikuchii nucleopolyhedrovirus.</title>
        <authorList>
            <person name="Yang M.M."/>
        </authorList>
    </citation>
    <scope>NUCLEOTIDE SEQUENCE</scope>
    <source>
        <strain evidence="7">YN</strain>
    </source>
</reference>
<keyword evidence="2 4" id="KW-0863">Zinc-finger</keyword>
<dbReference type="Gene3D" id="3.30.40.10">
    <property type="entry name" value="Zinc/RING finger domain, C3HC4 (zinc finger)"/>
    <property type="match status" value="1"/>
</dbReference>
<feature type="domain" description="RING-type" evidence="6">
    <location>
        <begin position="121"/>
        <end position="176"/>
    </location>
</feature>
<sequence>MQFVSPNKQNAMSIRNHRVVGVSRTQPYSRTTAAATVAAAARDIDGDSAILSSSSVENFATTAGAVSRPPPSYSPSILTSEPFDGFLLGHSQQSRWRPPPLSTTSTAASPPRPRERVKFECAICMESYVEEKFDNSLFLVPKTCTHAICFKCVVGMYNNNRIGMRKCPPLKCPMCNTAVPFWVTYTKNSTVECRFYKRTECRQANQVTVAYCNHWDRMKARYVNHSATTPNEDDAIAESNATLCAENEKMKNKLHELCTDRARLQAELDYNNILH</sequence>
<name>V9LSN5_9ABAC</name>
<keyword evidence="3" id="KW-0862">Zinc</keyword>
<evidence type="ECO:0000256" key="4">
    <source>
        <dbReference type="PROSITE-ProRule" id="PRU00175"/>
    </source>
</evidence>
<accession>V9LSN5</accession>
<dbReference type="SMART" id="SM00184">
    <property type="entry name" value="RING"/>
    <property type="match status" value="1"/>
</dbReference>
<evidence type="ECO:0000313" key="7">
    <source>
        <dbReference type="EMBL" id="AFS51884.1"/>
    </source>
</evidence>
<dbReference type="EMBL" id="JX193905">
    <property type="protein sequence ID" value="AFS51884.1"/>
    <property type="molecule type" value="Genomic_DNA"/>
</dbReference>
<evidence type="ECO:0000256" key="1">
    <source>
        <dbReference type="ARBA" id="ARBA00022723"/>
    </source>
</evidence>
<dbReference type="InterPro" id="IPR013083">
    <property type="entry name" value="Znf_RING/FYVE/PHD"/>
</dbReference>
<evidence type="ECO:0000256" key="5">
    <source>
        <dbReference type="SAM" id="MobiDB-lite"/>
    </source>
</evidence>
<organism evidence="7">
    <name type="scientific">Dendrolimus kikuchii nucleopolyhedrovirus</name>
    <dbReference type="NCBI Taxonomy" id="1219875"/>
    <lineage>
        <taxon>Viruses</taxon>
        <taxon>Viruses incertae sedis</taxon>
        <taxon>Naldaviricetes</taxon>
        <taxon>Lefavirales</taxon>
        <taxon>Baculoviridae</taxon>
        <taxon>Alphabaculovirus</taxon>
    </lineage>
</organism>
<evidence type="ECO:0000256" key="2">
    <source>
        <dbReference type="ARBA" id="ARBA00022771"/>
    </source>
</evidence>
<evidence type="ECO:0000256" key="3">
    <source>
        <dbReference type="ARBA" id="ARBA00022833"/>
    </source>
</evidence>
<dbReference type="InterPro" id="IPR017907">
    <property type="entry name" value="Znf_RING_CS"/>
</dbReference>